<dbReference type="Pfam" id="PF05773">
    <property type="entry name" value="RWD"/>
    <property type="match status" value="1"/>
</dbReference>
<keyword evidence="9" id="KW-0862">Zinc</keyword>
<dbReference type="Pfam" id="PF26026">
    <property type="entry name" value="RNA_hel_CTD"/>
    <property type="match status" value="1"/>
</dbReference>
<dbReference type="FunFam" id="3.40.50.300:FF:001214">
    <property type="entry name" value="DExH-box ATP-dependent RNA helicase"/>
    <property type="match status" value="1"/>
</dbReference>
<evidence type="ECO:0000256" key="1">
    <source>
        <dbReference type="ARBA" id="ARBA00008792"/>
    </source>
</evidence>
<dbReference type="EMBL" id="OU898281">
    <property type="protein sequence ID" value="CAG9835798.1"/>
    <property type="molecule type" value="Genomic_DNA"/>
</dbReference>
<dbReference type="InterPro" id="IPR006575">
    <property type="entry name" value="RWD_dom"/>
</dbReference>
<keyword evidence="15" id="KW-1185">Reference proteome</keyword>
<dbReference type="PROSITE" id="PS51194">
    <property type="entry name" value="HELICASE_CTER"/>
    <property type="match status" value="1"/>
</dbReference>
<keyword evidence="3" id="KW-0547">Nucleotide-binding</keyword>
<dbReference type="Pfam" id="PF00271">
    <property type="entry name" value="Helicase_C"/>
    <property type="match status" value="1"/>
</dbReference>
<dbReference type="Gene3D" id="3.10.110.10">
    <property type="entry name" value="Ubiquitin Conjugating Enzyme"/>
    <property type="match status" value="1"/>
</dbReference>
<keyword evidence="7" id="KW-0175">Coiled coil</keyword>
<evidence type="ECO:0000256" key="9">
    <source>
        <dbReference type="PROSITE-ProRule" id="PRU00723"/>
    </source>
</evidence>
<feature type="domain" description="UBA" evidence="10">
    <location>
        <begin position="102"/>
        <end position="149"/>
    </location>
</feature>
<dbReference type="FunFam" id="3.40.50.300:FF:000325">
    <property type="entry name" value="ATP-dependent RNA helicase DHX29"/>
    <property type="match status" value="1"/>
</dbReference>
<dbReference type="PANTHER" id="PTHR18934:SF145">
    <property type="entry name" value="ATP-DEPENDENT RNA HELICASE DHX57-RELATED"/>
    <property type="match status" value="1"/>
</dbReference>
<dbReference type="SMART" id="SM00487">
    <property type="entry name" value="DEXDc"/>
    <property type="match status" value="1"/>
</dbReference>
<dbReference type="InterPro" id="IPR000571">
    <property type="entry name" value="Znf_CCCH"/>
</dbReference>
<keyword evidence="9" id="KW-0479">Metal-binding</keyword>
<proteinExistence type="inferred from homology"/>
<dbReference type="SUPFAM" id="SSF54495">
    <property type="entry name" value="UBC-like"/>
    <property type="match status" value="1"/>
</dbReference>
<dbReference type="OrthoDB" id="5600252at2759"/>
<dbReference type="PANTHER" id="PTHR18934">
    <property type="entry name" value="ATP-DEPENDENT RNA HELICASE"/>
    <property type="match status" value="1"/>
</dbReference>
<dbReference type="InterPro" id="IPR007502">
    <property type="entry name" value="Helicase-assoc_dom"/>
</dbReference>
<dbReference type="Pfam" id="PF00642">
    <property type="entry name" value="zf-CCCH"/>
    <property type="match status" value="1"/>
</dbReference>
<dbReference type="InterPro" id="IPR011709">
    <property type="entry name" value="DEAD-box_helicase_OB_fold"/>
</dbReference>
<dbReference type="SMART" id="SM00356">
    <property type="entry name" value="ZnF_C3H1"/>
    <property type="match status" value="1"/>
</dbReference>
<evidence type="ECO:0000259" key="10">
    <source>
        <dbReference type="PROSITE" id="PS50030"/>
    </source>
</evidence>
<feature type="domain" description="Helicase C-terminal" evidence="13">
    <location>
        <begin position="689"/>
        <end position="869"/>
    </location>
</feature>
<dbReference type="InterPro" id="IPR015940">
    <property type="entry name" value="UBA"/>
</dbReference>
<name>A0A9N9XC78_DIABA</name>
<evidence type="ECO:0000259" key="11">
    <source>
        <dbReference type="PROSITE" id="PS50103"/>
    </source>
</evidence>
<evidence type="ECO:0000313" key="15">
    <source>
        <dbReference type="Proteomes" id="UP001153709"/>
    </source>
</evidence>
<evidence type="ECO:0000256" key="7">
    <source>
        <dbReference type="ARBA" id="ARBA00023054"/>
    </source>
</evidence>
<dbReference type="InterPro" id="IPR014001">
    <property type="entry name" value="Helicase_ATP-bd"/>
</dbReference>
<evidence type="ECO:0000256" key="8">
    <source>
        <dbReference type="ARBA" id="ARBA00047984"/>
    </source>
</evidence>
<dbReference type="Pfam" id="PF04408">
    <property type="entry name" value="WHD_HA2"/>
    <property type="match status" value="1"/>
</dbReference>
<evidence type="ECO:0000313" key="14">
    <source>
        <dbReference type="EMBL" id="CAG9835798.1"/>
    </source>
</evidence>
<dbReference type="PROSITE" id="PS50103">
    <property type="entry name" value="ZF_C3H1"/>
    <property type="match status" value="1"/>
</dbReference>
<evidence type="ECO:0000256" key="6">
    <source>
        <dbReference type="ARBA" id="ARBA00022840"/>
    </source>
</evidence>
<keyword evidence="5" id="KW-0347">Helicase</keyword>
<dbReference type="Gene3D" id="1.20.120.1080">
    <property type="match status" value="1"/>
</dbReference>
<evidence type="ECO:0000259" key="13">
    <source>
        <dbReference type="PROSITE" id="PS51194"/>
    </source>
</evidence>
<evidence type="ECO:0000256" key="4">
    <source>
        <dbReference type="ARBA" id="ARBA00022801"/>
    </source>
</evidence>
<dbReference type="GO" id="GO:0005524">
    <property type="term" value="F:ATP binding"/>
    <property type="evidence" value="ECO:0007669"/>
    <property type="project" value="UniProtKB-KW"/>
</dbReference>
<dbReference type="Proteomes" id="UP001153709">
    <property type="component" value="Chromosome 6"/>
</dbReference>
<dbReference type="PROSITE" id="PS50030">
    <property type="entry name" value="UBA"/>
    <property type="match status" value="1"/>
</dbReference>
<dbReference type="GO" id="GO:0008270">
    <property type="term" value="F:zinc ion binding"/>
    <property type="evidence" value="ECO:0007669"/>
    <property type="project" value="UniProtKB-KW"/>
</dbReference>
<dbReference type="PROSITE" id="PS51192">
    <property type="entry name" value="HELICASE_ATP_BIND_1"/>
    <property type="match status" value="1"/>
</dbReference>
<sequence>MNSEDCLEKTDFFLREIPDIKIGQTAPIKKKIVKEELQYLTLSELIQEKILDTLKYIHGPDFKLSDISDYEESNSNLLKRYWVGQGSLVVKGGVNFSQSRDQPEEEAERLKQFGLMRLESYGFHRNHCLEAFEYCKGDVEDSIYLLYQKYFNFDAAPKEIEHGLSKKELTEQRDDERSSLESIYEKSFNVKTDDVWIQNLKMEYLIDIFHNKEIVKKKVIVKDKREKCRNLLRGNCKFGAKCRFSHEIEPKVEKKVNSHLEDFVFELEFRFPRITQYPYEPPLIFLKTNAILPPLVNLHICKRLYEEAKLLAEDGIPCVYTITELLQNEEEIKQHLKEEVNFLHPNQKLFAEKKYIEKREIKPSHYQKGSNNRSNKKLLSLEQLQKDDKKVIESFYTKVKDDKYRKMLNVRKNLPAWSLQKDILNSINQSPVVVVSGETGCGKSTQVPQFILDEWIKNYSNDNRHVEIVCTQPRRISAIGVAERVADERVEKIGNTVGYQIRLESKMSSSTRLSFCTTGILLRRLESEPTLPNVTHVIVDEVHERSEESDFLLLILKELLQIRPDLKVILMSATVNASLFSQYFGDIPVIDIPGRTFPVEQYFLEDILETTGYVMEDGSEYCRKLKKDEDYLEIMMSANEVGYSNQKPRDNVKDESLNAIQVLARYQGYSITTCKNIFIMDPDKINYDLIEHVLEWIVSGDHQYPKVGTILVFLPGIGEITTLYDQLNVHPELGRRRGKYLILPLHSSLSSEEQSAIFRKPNPGQRKIVLSTNLAETSITIDDCVFVIDSGKMKEKRFDPNRNMESLETTWVTRANALQRKGRAGRVMSGVCIHLYTNHRFRHNLLPQPIPEINRIPLEQLILNIKVLQNFENRDVVQVLGSFIEPPTLENIVTAVKRLENVGALDKHENLTPLGHHLATLPVDVRIGKLILYGAIFGCVDAALTMAACLSSKSPFVAPFGKREEANKKKQTFAVGMSDHVTTLIAYKKFLEIYKKSAVAARHFAAENFLSYRTLTTIADVKKQFLELLVDIGFVPVNLSTRRRLGWDDVYEITGAEFNRNGENIRLLSSILCAALYPNVVKILTPSKSYIMSSAGAVPKENDAKDLKFTTVQETVFMHPSSINYSVRNFPSPYLVYQEKIQTSKVFFRECTMVPVLPLILFSSYDLNINVQGGNTFIVLEDGWVVFQVDEHKIAEMIKFIRMELFNLLEEKIRDPLLNLLHHDKGEKIISTILGMINSH</sequence>
<dbReference type="SMART" id="SM00847">
    <property type="entry name" value="HA2"/>
    <property type="match status" value="1"/>
</dbReference>
<comment type="similarity">
    <text evidence="1">Belongs to the DEAD box helicase family. DEAH subfamily.</text>
</comment>
<evidence type="ECO:0000256" key="3">
    <source>
        <dbReference type="ARBA" id="ARBA00022741"/>
    </source>
</evidence>
<dbReference type="InterPro" id="IPR001650">
    <property type="entry name" value="Helicase_C-like"/>
</dbReference>
<dbReference type="CDD" id="cd18791">
    <property type="entry name" value="SF2_C_RHA"/>
    <property type="match status" value="1"/>
</dbReference>
<keyword evidence="9" id="KW-0863">Zinc-finger</keyword>
<dbReference type="SMART" id="SM00490">
    <property type="entry name" value="HELICc"/>
    <property type="match status" value="1"/>
</dbReference>
<feature type="domain" description="Helicase ATP-binding" evidence="12">
    <location>
        <begin position="424"/>
        <end position="593"/>
    </location>
</feature>
<dbReference type="GO" id="GO:0003724">
    <property type="term" value="F:RNA helicase activity"/>
    <property type="evidence" value="ECO:0007669"/>
    <property type="project" value="UniProtKB-EC"/>
</dbReference>
<evidence type="ECO:0000256" key="2">
    <source>
        <dbReference type="ARBA" id="ARBA00012552"/>
    </source>
</evidence>
<dbReference type="Pfam" id="PF07717">
    <property type="entry name" value="OB_NTP_bind"/>
    <property type="match status" value="1"/>
</dbReference>
<reference evidence="14" key="1">
    <citation type="submission" date="2022-01" db="EMBL/GenBank/DDBJ databases">
        <authorList>
            <person name="King R."/>
        </authorList>
    </citation>
    <scope>NUCLEOTIDE SEQUENCE</scope>
</reference>
<dbReference type="EC" id="3.6.4.13" evidence="2"/>
<dbReference type="AlphaFoldDB" id="A0A9N9XC78"/>
<dbReference type="SUPFAM" id="SSF52540">
    <property type="entry name" value="P-loop containing nucleoside triphosphate hydrolases"/>
    <property type="match status" value="1"/>
</dbReference>
<keyword evidence="4" id="KW-0378">Hydrolase</keyword>
<accession>A0A9N9XC78</accession>
<dbReference type="InterPro" id="IPR027417">
    <property type="entry name" value="P-loop_NTPase"/>
</dbReference>
<dbReference type="GO" id="GO:0016787">
    <property type="term" value="F:hydrolase activity"/>
    <property type="evidence" value="ECO:0007669"/>
    <property type="project" value="UniProtKB-KW"/>
</dbReference>
<dbReference type="InterPro" id="IPR048333">
    <property type="entry name" value="HA2_WH"/>
</dbReference>
<protein>
    <recommendedName>
        <fullName evidence="2">RNA helicase</fullName>
        <ecNumber evidence="2">3.6.4.13</ecNumber>
    </recommendedName>
</protein>
<dbReference type="Gene3D" id="3.40.50.300">
    <property type="entry name" value="P-loop containing nucleotide triphosphate hydrolases"/>
    <property type="match status" value="2"/>
</dbReference>
<dbReference type="InterPro" id="IPR011545">
    <property type="entry name" value="DEAD/DEAH_box_helicase_dom"/>
</dbReference>
<evidence type="ECO:0000259" key="12">
    <source>
        <dbReference type="PROSITE" id="PS51192"/>
    </source>
</evidence>
<organism evidence="14 15">
    <name type="scientific">Diabrotica balteata</name>
    <name type="common">Banded cucumber beetle</name>
    <dbReference type="NCBI Taxonomy" id="107213"/>
    <lineage>
        <taxon>Eukaryota</taxon>
        <taxon>Metazoa</taxon>
        <taxon>Ecdysozoa</taxon>
        <taxon>Arthropoda</taxon>
        <taxon>Hexapoda</taxon>
        <taxon>Insecta</taxon>
        <taxon>Pterygota</taxon>
        <taxon>Neoptera</taxon>
        <taxon>Endopterygota</taxon>
        <taxon>Coleoptera</taxon>
        <taxon>Polyphaga</taxon>
        <taxon>Cucujiformia</taxon>
        <taxon>Chrysomeloidea</taxon>
        <taxon>Chrysomelidae</taxon>
        <taxon>Galerucinae</taxon>
        <taxon>Diabroticina</taxon>
        <taxon>Diabroticites</taxon>
        <taxon>Diabrotica</taxon>
    </lineage>
</organism>
<dbReference type="InterPro" id="IPR016135">
    <property type="entry name" value="UBQ-conjugating_enzyme/RWD"/>
</dbReference>
<dbReference type="FunFam" id="1.20.120.1080:FF:000002">
    <property type="entry name" value="Putative ATP-dependent RNA helicase DHX36"/>
    <property type="match status" value="1"/>
</dbReference>
<dbReference type="GO" id="GO:0003723">
    <property type="term" value="F:RNA binding"/>
    <property type="evidence" value="ECO:0007669"/>
    <property type="project" value="TreeGrafter"/>
</dbReference>
<dbReference type="Pfam" id="PF21010">
    <property type="entry name" value="HA2_C"/>
    <property type="match status" value="1"/>
</dbReference>
<gene>
    <name evidence="14" type="ORF">DIABBA_LOCUS8960</name>
</gene>
<feature type="domain" description="C3H1-type" evidence="11">
    <location>
        <begin position="222"/>
        <end position="249"/>
    </location>
</feature>
<evidence type="ECO:0000256" key="5">
    <source>
        <dbReference type="ARBA" id="ARBA00022806"/>
    </source>
</evidence>
<keyword evidence="6" id="KW-0067">ATP-binding</keyword>
<dbReference type="Pfam" id="PF00270">
    <property type="entry name" value="DEAD"/>
    <property type="match status" value="1"/>
</dbReference>
<feature type="zinc finger region" description="C3H1-type" evidence="9">
    <location>
        <begin position="222"/>
        <end position="249"/>
    </location>
</feature>
<comment type="catalytic activity">
    <reaction evidence="8">
        <text>ATP + H2O = ADP + phosphate + H(+)</text>
        <dbReference type="Rhea" id="RHEA:13065"/>
        <dbReference type="ChEBI" id="CHEBI:15377"/>
        <dbReference type="ChEBI" id="CHEBI:15378"/>
        <dbReference type="ChEBI" id="CHEBI:30616"/>
        <dbReference type="ChEBI" id="CHEBI:43474"/>
        <dbReference type="ChEBI" id="CHEBI:456216"/>
        <dbReference type="EC" id="3.6.4.13"/>
    </reaction>
</comment>
<dbReference type="InterPro" id="IPR059023">
    <property type="entry name" value="RNA_hel_CTD"/>
</dbReference>